<dbReference type="InterPro" id="IPR046335">
    <property type="entry name" value="LacI/GalR-like_sensor"/>
</dbReference>
<dbReference type="InterPro" id="IPR010982">
    <property type="entry name" value="Lambda_DNA-bd_dom_sf"/>
</dbReference>
<proteinExistence type="predicted"/>
<protein>
    <submittedName>
        <fullName evidence="6">Galactose operon repressor</fullName>
    </submittedName>
</protein>
<dbReference type="PANTHER" id="PTHR30146">
    <property type="entry name" value="LACI-RELATED TRANSCRIPTIONAL REPRESSOR"/>
    <property type="match status" value="1"/>
</dbReference>
<dbReference type="CDD" id="cd00093">
    <property type="entry name" value="HTH_XRE"/>
    <property type="match status" value="1"/>
</dbReference>
<evidence type="ECO:0000259" key="4">
    <source>
        <dbReference type="PROSITE" id="PS50932"/>
    </source>
</evidence>
<dbReference type="SUPFAM" id="SSF53822">
    <property type="entry name" value="Periplasmic binding protein-like I"/>
    <property type="match status" value="1"/>
</dbReference>
<name>A0A174TRX6_9FIRM</name>
<evidence type="ECO:0000256" key="3">
    <source>
        <dbReference type="ARBA" id="ARBA00023163"/>
    </source>
</evidence>
<dbReference type="Pfam" id="PF13377">
    <property type="entry name" value="Peripla_BP_3"/>
    <property type="match status" value="1"/>
</dbReference>
<keyword evidence="1" id="KW-0805">Transcription regulation</keyword>
<evidence type="ECO:0000313" key="7">
    <source>
        <dbReference type="Proteomes" id="UP000095762"/>
    </source>
</evidence>
<keyword evidence="2" id="KW-0238">DNA-binding</keyword>
<evidence type="ECO:0000256" key="1">
    <source>
        <dbReference type="ARBA" id="ARBA00023015"/>
    </source>
</evidence>
<dbReference type="InterPro" id="IPR001387">
    <property type="entry name" value="Cro/C1-type_HTH"/>
</dbReference>
<dbReference type="PROSITE" id="PS50932">
    <property type="entry name" value="HTH_LACI_2"/>
    <property type="match status" value="1"/>
</dbReference>
<dbReference type="Gene3D" id="3.40.50.2300">
    <property type="match status" value="2"/>
</dbReference>
<gene>
    <name evidence="6" type="primary">galR</name>
    <name evidence="6" type="ORF">ERS852569_01947</name>
</gene>
<feature type="domain" description="HTH lacI-type" evidence="4">
    <location>
        <begin position="2"/>
        <end position="57"/>
    </location>
</feature>
<dbReference type="InterPro" id="IPR000843">
    <property type="entry name" value="HTH_LacI"/>
</dbReference>
<reference evidence="6 7" key="1">
    <citation type="submission" date="2015-09" db="EMBL/GenBank/DDBJ databases">
        <authorList>
            <consortium name="Pathogen Informatics"/>
        </authorList>
    </citation>
    <scope>NUCLEOTIDE SEQUENCE [LARGE SCALE GENOMIC DNA]</scope>
    <source>
        <strain evidence="6 7">2789STDY5834957</strain>
    </source>
</reference>
<evidence type="ECO:0000259" key="5">
    <source>
        <dbReference type="PROSITE" id="PS50943"/>
    </source>
</evidence>
<keyword evidence="3" id="KW-0804">Transcription</keyword>
<dbReference type="Gene3D" id="1.10.260.40">
    <property type="entry name" value="lambda repressor-like DNA-binding domains"/>
    <property type="match status" value="1"/>
</dbReference>
<dbReference type="SMART" id="SM00354">
    <property type="entry name" value="HTH_LACI"/>
    <property type="match status" value="1"/>
</dbReference>
<sequence>MITIKEMAEMLGISTTTVSNVINGKTSEVSQKTAEKVQKLLDEYDYVPNMNAKNLAQNHSRLIGIVLKRRKDKYENIFTDPFHGELLGALESAIREQGYYMMIYISEDIEEIVRNIVGWNTEGLILIGMLHDDYLKIRSKYKKPAVLIDSYTPKNIARYVNIGLDDEEGGYLMTKYLLDCGHRKIAFLADNMEGVDYIRYTGHQRALQEYGLDIDLDNLIVIRPSKYERQGSMEEIYAVAHKFTAFMCCSDYYAVTLMKYLKAKGIRFPEDLSITGFDDNLYAQLACPSLTTIHQDIFTRGTIAAEYLFKMIDGWNPKTTNLSLPVRLVVRDSVKLLNPPEDDSSDDGSAL</sequence>
<dbReference type="PANTHER" id="PTHR30146:SF24">
    <property type="entry name" value="XYLOSE OPERON REGULATORY PROTEIN"/>
    <property type="match status" value="1"/>
</dbReference>
<dbReference type="CDD" id="cd06267">
    <property type="entry name" value="PBP1_LacI_sugar_binding-like"/>
    <property type="match status" value="1"/>
</dbReference>
<evidence type="ECO:0000313" key="6">
    <source>
        <dbReference type="EMBL" id="CUQ10285.1"/>
    </source>
</evidence>
<evidence type="ECO:0000256" key="2">
    <source>
        <dbReference type="ARBA" id="ARBA00023125"/>
    </source>
</evidence>
<dbReference type="Pfam" id="PF00356">
    <property type="entry name" value="LacI"/>
    <property type="match status" value="1"/>
</dbReference>
<feature type="domain" description="HTH cro/C1-type" evidence="5">
    <location>
        <begin position="2"/>
        <end position="47"/>
    </location>
</feature>
<dbReference type="EMBL" id="CZBP01000014">
    <property type="protein sequence ID" value="CUQ10285.1"/>
    <property type="molecule type" value="Genomic_DNA"/>
</dbReference>
<dbReference type="RefSeq" id="WP_022381100.1">
    <property type="nucleotide sequence ID" value="NZ_CZBP01000014.1"/>
</dbReference>
<dbReference type="Proteomes" id="UP000095762">
    <property type="component" value="Unassembled WGS sequence"/>
</dbReference>
<dbReference type="PROSITE" id="PS50943">
    <property type="entry name" value="HTH_CROC1"/>
    <property type="match status" value="1"/>
</dbReference>
<dbReference type="AlphaFoldDB" id="A0A174TRX6"/>
<dbReference type="SUPFAM" id="SSF47413">
    <property type="entry name" value="lambda repressor-like DNA-binding domains"/>
    <property type="match status" value="1"/>
</dbReference>
<dbReference type="GO" id="GO:0003700">
    <property type="term" value="F:DNA-binding transcription factor activity"/>
    <property type="evidence" value="ECO:0007669"/>
    <property type="project" value="TreeGrafter"/>
</dbReference>
<dbReference type="GO" id="GO:0000976">
    <property type="term" value="F:transcription cis-regulatory region binding"/>
    <property type="evidence" value="ECO:0007669"/>
    <property type="project" value="TreeGrafter"/>
</dbReference>
<organism evidence="6 7">
    <name type="scientific">Blautia obeum</name>
    <dbReference type="NCBI Taxonomy" id="40520"/>
    <lineage>
        <taxon>Bacteria</taxon>
        <taxon>Bacillati</taxon>
        <taxon>Bacillota</taxon>
        <taxon>Clostridia</taxon>
        <taxon>Lachnospirales</taxon>
        <taxon>Lachnospiraceae</taxon>
        <taxon>Blautia</taxon>
    </lineage>
</organism>
<accession>A0A174TRX6</accession>
<dbReference type="InterPro" id="IPR028082">
    <property type="entry name" value="Peripla_BP_I"/>
</dbReference>